<dbReference type="PANTHER" id="PTHR45942">
    <property type="entry name" value="PROTEIN PHOSPATASE 3 REGULATORY SUBUNIT B ALPHA ISOFORM TYPE 1"/>
    <property type="match status" value="1"/>
</dbReference>
<dbReference type="InterPro" id="IPR011992">
    <property type="entry name" value="EF-hand-dom_pair"/>
</dbReference>
<dbReference type="Ensembl" id="ENSCLMT00005008805.1">
    <property type="protein sequence ID" value="ENSCLMP00005008116.1"/>
    <property type="gene ID" value="ENSCLMG00005004593.1"/>
</dbReference>
<dbReference type="GeneTree" id="ENSGT01030000234574"/>
<feature type="domain" description="EF-hand" evidence="3">
    <location>
        <begin position="135"/>
        <end position="185"/>
    </location>
</feature>
<proteinExistence type="predicted"/>
<keyword evidence="5" id="KW-1185">Reference proteome</keyword>
<organism evidence="4 5">
    <name type="scientific">Cyclopterus lumpus</name>
    <name type="common">Lumpsucker</name>
    <dbReference type="NCBI Taxonomy" id="8103"/>
    <lineage>
        <taxon>Eukaryota</taxon>
        <taxon>Metazoa</taxon>
        <taxon>Chordata</taxon>
        <taxon>Craniata</taxon>
        <taxon>Vertebrata</taxon>
        <taxon>Euteleostomi</taxon>
        <taxon>Actinopterygii</taxon>
        <taxon>Neopterygii</taxon>
        <taxon>Teleostei</taxon>
        <taxon>Neoteleostei</taxon>
        <taxon>Acanthomorphata</taxon>
        <taxon>Eupercaria</taxon>
        <taxon>Perciformes</taxon>
        <taxon>Cottioidei</taxon>
        <taxon>Cottales</taxon>
        <taxon>Cyclopteridae</taxon>
        <taxon>Cyclopterus</taxon>
    </lineage>
</organism>
<dbReference type="Gene3D" id="1.10.238.10">
    <property type="entry name" value="EF-hand"/>
    <property type="match status" value="1"/>
</dbReference>
<reference evidence="4" key="1">
    <citation type="submission" date="2025-08" db="UniProtKB">
        <authorList>
            <consortium name="Ensembl"/>
        </authorList>
    </citation>
    <scope>IDENTIFICATION</scope>
</reference>
<sequence length="231" mass="25990">MLRALGVPITDYSFEDCQLAMADGQLRLPVDTCLLEFAKLVRRLGLKPQNTEKVLQDYGNRARKLEGQKLDLDDFAQFLDVPVSEMLRDMFALFDEHEDCCMDIREYVIALSVVCRPAKTLETMKLAFKMFEAEEDGAITEMELAVILKTALGVTHLSVSHLFTAIDPEDTGKITFDKFRCFVEQQPDFAEAYLYTENAGLHSSPSANGICPDFSPKDHDGTIDGLLKKHN</sequence>
<protein>
    <recommendedName>
        <fullName evidence="3">EF-hand domain-containing protein</fullName>
    </recommendedName>
</protein>
<evidence type="ECO:0000256" key="2">
    <source>
        <dbReference type="ARBA" id="ARBA00022737"/>
    </source>
</evidence>
<dbReference type="InterPro" id="IPR002048">
    <property type="entry name" value="EF_hand_dom"/>
</dbReference>
<name>A0A8C2WRU1_CYCLU</name>
<dbReference type="SUPFAM" id="SSF47473">
    <property type="entry name" value="EF-hand"/>
    <property type="match status" value="1"/>
</dbReference>
<evidence type="ECO:0000256" key="1">
    <source>
        <dbReference type="ARBA" id="ARBA00022723"/>
    </source>
</evidence>
<evidence type="ECO:0000313" key="4">
    <source>
        <dbReference type="Ensembl" id="ENSCLMP00005008116.1"/>
    </source>
</evidence>
<keyword evidence="2" id="KW-0677">Repeat</keyword>
<reference evidence="4" key="2">
    <citation type="submission" date="2025-09" db="UniProtKB">
        <authorList>
            <consortium name="Ensembl"/>
        </authorList>
    </citation>
    <scope>IDENTIFICATION</scope>
</reference>
<dbReference type="AlphaFoldDB" id="A0A8C2WRU1"/>
<evidence type="ECO:0000259" key="3">
    <source>
        <dbReference type="Pfam" id="PF13833"/>
    </source>
</evidence>
<dbReference type="Pfam" id="PF13833">
    <property type="entry name" value="EF-hand_8"/>
    <property type="match status" value="1"/>
</dbReference>
<keyword evidence="1" id="KW-0479">Metal-binding</keyword>
<dbReference type="Proteomes" id="UP000694565">
    <property type="component" value="Unplaced"/>
</dbReference>
<evidence type="ECO:0000313" key="5">
    <source>
        <dbReference type="Proteomes" id="UP000694565"/>
    </source>
</evidence>
<accession>A0A8C2WRU1</accession>
<dbReference type="GO" id="GO:0005509">
    <property type="term" value="F:calcium ion binding"/>
    <property type="evidence" value="ECO:0007669"/>
    <property type="project" value="InterPro"/>
</dbReference>